<dbReference type="CDD" id="cd03062">
    <property type="entry name" value="TRX_Fd_Sucrase"/>
    <property type="match status" value="1"/>
</dbReference>
<dbReference type="eggNOG" id="COG4759">
    <property type="taxonomic scope" value="Bacteria"/>
</dbReference>
<dbReference type="InterPro" id="IPR036249">
    <property type="entry name" value="Thioredoxin-like_sf"/>
</dbReference>
<accession>D2PS18</accession>
<reference evidence="3" key="1">
    <citation type="submission" date="2009-09" db="EMBL/GenBank/DDBJ databases">
        <title>The complete genome of Kribbella flavida DSM 17836.</title>
        <authorList>
            <consortium name="US DOE Joint Genome Institute (JGI-PGF)"/>
            <person name="Lucas S."/>
            <person name="Copeland A."/>
            <person name="Lapidus A."/>
            <person name="Glavina del Rio T."/>
            <person name="Dalin E."/>
            <person name="Tice H."/>
            <person name="Bruce D."/>
            <person name="Goodwin L."/>
            <person name="Pitluck S."/>
            <person name="Kyrpides N."/>
            <person name="Mavromatis K."/>
            <person name="Ivanova N."/>
            <person name="Saunders E."/>
            <person name="Brettin T."/>
            <person name="Detter J.C."/>
            <person name="Han C."/>
            <person name="Larimer F."/>
            <person name="Land M."/>
            <person name="Hauser L."/>
            <person name="Markowitz V."/>
            <person name="Cheng J.-F."/>
            <person name="Hugenholtz P."/>
            <person name="Woyke T."/>
            <person name="Wu D."/>
            <person name="Pukall R."/>
            <person name="Klenk H.-P."/>
            <person name="Eisen J.A."/>
        </authorList>
    </citation>
    <scope>NUCLEOTIDE SEQUENCE [LARGE SCALE GENOMIC DNA]</scope>
    <source>
        <strain evidence="3">DSM 17836 / JCM 10339 / NBRC 14399</strain>
    </source>
</reference>
<feature type="compositionally biased region" description="Polar residues" evidence="1">
    <location>
        <begin position="403"/>
        <end position="423"/>
    </location>
</feature>
<feature type="region of interest" description="Disordered" evidence="1">
    <location>
        <begin position="1"/>
        <end position="57"/>
    </location>
</feature>
<gene>
    <name evidence="2" type="ordered locus">Kfla_0221</name>
</gene>
<dbReference type="AlphaFoldDB" id="D2PS18"/>
<organism evidence="2 3">
    <name type="scientific">Kribbella flavida (strain DSM 17836 / JCM 10339 / NBRC 14399)</name>
    <dbReference type="NCBI Taxonomy" id="479435"/>
    <lineage>
        <taxon>Bacteria</taxon>
        <taxon>Bacillati</taxon>
        <taxon>Actinomycetota</taxon>
        <taxon>Actinomycetes</taxon>
        <taxon>Propionibacteriales</taxon>
        <taxon>Kribbellaceae</taxon>
        <taxon>Kribbella</taxon>
    </lineage>
</organism>
<evidence type="ECO:0000313" key="2">
    <source>
        <dbReference type="EMBL" id="ADB29348.1"/>
    </source>
</evidence>
<dbReference type="EMBL" id="CP001736">
    <property type="protein sequence ID" value="ADB29348.1"/>
    <property type="molecule type" value="Genomic_DNA"/>
</dbReference>
<dbReference type="STRING" id="479435.Kfla_0221"/>
<dbReference type="RefSeq" id="WP_012917905.1">
    <property type="nucleotide sequence ID" value="NC_013729.1"/>
</dbReference>
<sequence>MEPAQSASGSDVGPARSASATGSPAERARSASASAPADRYRPETGCAASAEGRGDSLIASAPPAERWLLIEHNGAWPRAALTALRRTPPTASGEATNPTASGEATNPTADDPIRAEPAPDDLAAEVARLCTAARCRPVLIRRHGRAAGTEPRRWMLVDSRPGHESIRQGHLPTDEHLLKVLSGADPGTPTTDPIYLVCTHGRHDACCAVRGRPAAAALAAAYPDRTWECSHIGGDRFAANLVFLPHSLFYGHVPPAEAVRLAQAYDEGHIVPAYYRGSGAHLPAVQAAQHFARTAGHSLSVNALHPVHLTEPTPNHWRISLAANSAENRTSPTGSAEAIAEADTAPVVDTAPEADAAAVVDTAPEADAAAVVDTAPEADAAAVAESPPPRASLLTSDAIGAVETTSREATTPADGSTNSTDGSSRAAESRPGDGGGLQIVVEVRARLVTIDGQMTCAARPPGQVRQFTLEGPVRVEPRDSTE</sequence>
<name>D2PS18_KRIFD</name>
<dbReference type="HOGENOM" id="CLU_565951_0_0_11"/>
<evidence type="ECO:0000256" key="1">
    <source>
        <dbReference type="SAM" id="MobiDB-lite"/>
    </source>
</evidence>
<dbReference type="PANTHER" id="PTHR31902:SF22">
    <property type="entry name" value="SLL1203 PROTEIN"/>
    <property type="match status" value="1"/>
</dbReference>
<dbReference type="OrthoDB" id="3399139at2"/>
<dbReference type="KEGG" id="kfl:Kfla_0221"/>
<feature type="region of interest" description="Disordered" evidence="1">
    <location>
        <begin position="87"/>
        <end position="116"/>
    </location>
</feature>
<dbReference type="Pfam" id="PF06999">
    <property type="entry name" value="Suc_Fer-like"/>
    <property type="match status" value="1"/>
</dbReference>
<protein>
    <submittedName>
        <fullName evidence="2">Sucraseferredoxin family protein</fullName>
    </submittedName>
</protein>
<keyword evidence="3" id="KW-1185">Reference proteome</keyword>
<proteinExistence type="predicted"/>
<feature type="region of interest" description="Disordered" evidence="1">
    <location>
        <begin position="403"/>
        <end position="437"/>
    </location>
</feature>
<evidence type="ECO:0000313" key="3">
    <source>
        <dbReference type="Proteomes" id="UP000007967"/>
    </source>
</evidence>
<dbReference type="InterPro" id="IPR009737">
    <property type="entry name" value="Aim32/Apd1-like"/>
</dbReference>
<dbReference type="Proteomes" id="UP000007967">
    <property type="component" value="Chromosome"/>
</dbReference>
<reference evidence="2 3" key="2">
    <citation type="journal article" date="2010" name="Stand. Genomic Sci.">
        <title>Complete genome sequence of Kribbella flavida type strain (IFO 14399).</title>
        <authorList>
            <person name="Pukall R."/>
            <person name="Lapidus A."/>
            <person name="Glavina Del Rio T."/>
            <person name="Copeland A."/>
            <person name="Tice H."/>
            <person name="Cheng J.-F."/>
            <person name="Lucas S."/>
            <person name="Chen F."/>
            <person name="Nolan M."/>
            <person name="LaButti K."/>
            <person name="Pati A."/>
            <person name="Ivanova N."/>
            <person name="Mavrommatis K."/>
            <person name="Mikhailova N."/>
            <person name="Pitluck S."/>
            <person name="Bruce D."/>
            <person name="Goodwin L."/>
            <person name="Land M."/>
            <person name="Hauser L."/>
            <person name="Chang Y.-J."/>
            <person name="Jeffries C.D."/>
            <person name="Chen A."/>
            <person name="Palaniappan K."/>
            <person name="Chain P."/>
            <person name="Rohde M."/>
            <person name="Goeker M."/>
            <person name="Bristow J."/>
            <person name="Eisen J.A."/>
            <person name="Markowitz V."/>
            <person name="Hugenholtz P."/>
            <person name="Kyrpides N.C."/>
            <person name="Klenk H.-P."/>
            <person name="Brettin T."/>
        </authorList>
    </citation>
    <scope>NUCLEOTIDE SEQUENCE [LARGE SCALE GENOMIC DNA]</scope>
    <source>
        <strain evidence="3">DSM 17836 / JCM 10339 / NBRC 14399</strain>
    </source>
</reference>
<dbReference type="PANTHER" id="PTHR31902">
    <property type="entry name" value="ACTIN PATCHES DISTAL PROTEIN 1"/>
    <property type="match status" value="1"/>
</dbReference>
<dbReference type="SUPFAM" id="SSF52833">
    <property type="entry name" value="Thioredoxin-like"/>
    <property type="match status" value="1"/>
</dbReference>
<feature type="compositionally biased region" description="Polar residues" evidence="1">
    <location>
        <begin position="89"/>
        <end position="108"/>
    </location>
</feature>